<evidence type="ECO:0000313" key="4">
    <source>
        <dbReference type="Proteomes" id="UP000782312"/>
    </source>
</evidence>
<name>A0A932I286_UNCTE</name>
<proteinExistence type="predicted"/>
<feature type="signal peptide" evidence="2">
    <location>
        <begin position="1"/>
        <end position="25"/>
    </location>
</feature>
<keyword evidence="1" id="KW-1133">Transmembrane helix</keyword>
<dbReference type="AlphaFoldDB" id="A0A932I286"/>
<dbReference type="EMBL" id="JACPUR010000019">
    <property type="protein sequence ID" value="MBI3127894.1"/>
    <property type="molecule type" value="Genomic_DNA"/>
</dbReference>
<organism evidence="3 4">
    <name type="scientific">Tectimicrobiota bacterium</name>
    <dbReference type="NCBI Taxonomy" id="2528274"/>
    <lineage>
        <taxon>Bacteria</taxon>
        <taxon>Pseudomonadati</taxon>
        <taxon>Nitrospinota/Tectimicrobiota group</taxon>
        <taxon>Candidatus Tectimicrobiota</taxon>
    </lineage>
</organism>
<keyword evidence="1" id="KW-0472">Membrane</keyword>
<feature type="transmembrane region" description="Helical" evidence="1">
    <location>
        <begin position="37"/>
        <end position="61"/>
    </location>
</feature>
<gene>
    <name evidence="3" type="ORF">HYZ11_09845</name>
</gene>
<protein>
    <submittedName>
        <fullName evidence="3">Uncharacterized protein</fullName>
    </submittedName>
</protein>
<keyword evidence="1" id="KW-0812">Transmembrane</keyword>
<sequence>MKSLRRWLPLLAGAFVFALPEAASACAVCGLDGDPGYFWSLTFLMAMPFALAGTIGGALVISHRRGARRGHNA</sequence>
<evidence type="ECO:0000256" key="1">
    <source>
        <dbReference type="SAM" id="Phobius"/>
    </source>
</evidence>
<accession>A0A932I286</accession>
<keyword evidence="2" id="KW-0732">Signal</keyword>
<evidence type="ECO:0000256" key="2">
    <source>
        <dbReference type="SAM" id="SignalP"/>
    </source>
</evidence>
<evidence type="ECO:0000313" key="3">
    <source>
        <dbReference type="EMBL" id="MBI3127894.1"/>
    </source>
</evidence>
<reference evidence="3" key="1">
    <citation type="submission" date="2020-07" db="EMBL/GenBank/DDBJ databases">
        <title>Huge and variable diversity of episymbiotic CPR bacteria and DPANN archaea in groundwater ecosystems.</title>
        <authorList>
            <person name="He C.Y."/>
            <person name="Keren R."/>
            <person name="Whittaker M."/>
            <person name="Farag I.F."/>
            <person name="Doudna J."/>
            <person name="Cate J.H.D."/>
            <person name="Banfield J.F."/>
        </authorList>
    </citation>
    <scope>NUCLEOTIDE SEQUENCE</scope>
    <source>
        <strain evidence="3">NC_groundwater_763_Ag_S-0.2um_68_21</strain>
    </source>
</reference>
<feature type="chain" id="PRO_5037036088" evidence="2">
    <location>
        <begin position="26"/>
        <end position="73"/>
    </location>
</feature>
<comment type="caution">
    <text evidence="3">The sequence shown here is derived from an EMBL/GenBank/DDBJ whole genome shotgun (WGS) entry which is preliminary data.</text>
</comment>
<dbReference type="Proteomes" id="UP000782312">
    <property type="component" value="Unassembled WGS sequence"/>
</dbReference>